<dbReference type="Proteomes" id="UP000594263">
    <property type="component" value="Unplaced"/>
</dbReference>
<dbReference type="InterPro" id="IPR036865">
    <property type="entry name" value="CRAL-TRIO_dom_sf"/>
</dbReference>
<proteinExistence type="predicted"/>
<dbReference type="AlphaFoldDB" id="A0A7N0TFE8"/>
<reference evidence="1" key="1">
    <citation type="submission" date="2021-01" db="UniProtKB">
        <authorList>
            <consortium name="EnsemblPlants"/>
        </authorList>
    </citation>
    <scope>IDENTIFICATION</scope>
</reference>
<accession>A0A7N0TFE8</accession>
<dbReference type="SUPFAM" id="SSF46938">
    <property type="entry name" value="CRAL/TRIO N-terminal domain"/>
    <property type="match status" value="1"/>
</dbReference>
<keyword evidence="2" id="KW-1185">Reference proteome</keyword>
<dbReference type="InterPro" id="IPR036273">
    <property type="entry name" value="CRAL/TRIO_N_dom_sf"/>
</dbReference>
<organism evidence="1 2">
    <name type="scientific">Kalanchoe fedtschenkoi</name>
    <name type="common">Lavender scallops</name>
    <name type="synonym">South American air plant</name>
    <dbReference type="NCBI Taxonomy" id="63787"/>
    <lineage>
        <taxon>Eukaryota</taxon>
        <taxon>Viridiplantae</taxon>
        <taxon>Streptophyta</taxon>
        <taxon>Embryophyta</taxon>
        <taxon>Tracheophyta</taxon>
        <taxon>Spermatophyta</taxon>
        <taxon>Magnoliopsida</taxon>
        <taxon>eudicotyledons</taxon>
        <taxon>Gunneridae</taxon>
        <taxon>Pentapetalae</taxon>
        <taxon>Saxifragales</taxon>
        <taxon>Crassulaceae</taxon>
        <taxon>Kalanchoe</taxon>
    </lineage>
</organism>
<protein>
    <submittedName>
        <fullName evidence="1">Uncharacterized protein</fullName>
    </submittedName>
</protein>
<evidence type="ECO:0000313" key="2">
    <source>
        <dbReference type="Proteomes" id="UP000594263"/>
    </source>
</evidence>
<name>A0A7N0TFE8_KALFE</name>
<evidence type="ECO:0000313" key="1">
    <source>
        <dbReference type="EnsemblPlants" id="Kaladp0035s0041.1.v1.1"/>
    </source>
</evidence>
<sequence>METGNELVLDQMKKSVQKLGCSAEGFGDPTLMRFLIARSMDPEKAAKMFAQWSNWRHSFVPSGFVDESEVADELEHRKVSLQGLSRNGYPLMIVMGGKHRPSKDHTQFKKFVVHLLDKTLARYLIHLICWLYKWM</sequence>
<dbReference type="EnsemblPlants" id="Kaladp0035s0041.1.v1.1">
    <property type="protein sequence ID" value="Kaladp0035s0041.1.v1.1"/>
    <property type="gene ID" value="Kaladp0035s0041.v1.1"/>
</dbReference>
<dbReference type="PANTHER" id="PTHR46277:SF7">
    <property type="entry name" value="CRAL-TRIO DOMAIN-CONTAINING PROTEIN"/>
    <property type="match status" value="1"/>
</dbReference>
<dbReference type="OMA" id="RNGYPLM"/>
<dbReference type="Gene3D" id="3.40.525.10">
    <property type="entry name" value="CRAL-TRIO lipid binding domain"/>
    <property type="match status" value="1"/>
</dbReference>
<dbReference type="Gramene" id="Kaladp0035s0041.1.v1.1">
    <property type="protein sequence ID" value="Kaladp0035s0041.1.v1.1"/>
    <property type="gene ID" value="Kaladp0035s0041.v1.1"/>
</dbReference>
<dbReference type="SUPFAM" id="SSF52087">
    <property type="entry name" value="CRAL/TRIO domain"/>
    <property type="match status" value="1"/>
</dbReference>
<dbReference type="PANTHER" id="PTHR46277">
    <property type="entry name" value="OS03G0850700 PROTEIN"/>
    <property type="match status" value="1"/>
</dbReference>